<keyword evidence="2" id="KW-0813">Transport</keyword>
<dbReference type="InterPro" id="IPR050222">
    <property type="entry name" value="MATE_MdtK"/>
</dbReference>
<feature type="transmembrane region" description="Helical" evidence="10">
    <location>
        <begin position="102"/>
        <end position="121"/>
    </location>
</feature>
<dbReference type="PANTHER" id="PTHR43298">
    <property type="entry name" value="MULTIDRUG RESISTANCE PROTEIN NORM-RELATED"/>
    <property type="match status" value="1"/>
</dbReference>
<dbReference type="InterPro" id="IPR048279">
    <property type="entry name" value="MdtK-like"/>
</dbReference>
<dbReference type="Pfam" id="PF01554">
    <property type="entry name" value="MatE"/>
    <property type="match status" value="2"/>
</dbReference>
<feature type="transmembrane region" description="Helical" evidence="10">
    <location>
        <begin position="247"/>
        <end position="274"/>
    </location>
</feature>
<feature type="transmembrane region" description="Helical" evidence="10">
    <location>
        <begin position="141"/>
        <end position="158"/>
    </location>
</feature>
<evidence type="ECO:0000313" key="12">
    <source>
        <dbReference type="Proteomes" id="UP001597151"/>
    </source>
</evidence>
<proteinExistence type="predicted"/>
<dbReference type="CDD" id="cd13131">
    <property type="entry name" value="MATE_NorM_like"/>
    <property type="match status" value="1"/>
</dbReference>
<evidence type="ECO:0000256" key="10">
    <source>
        <dbReference type="SAM" id="Phobius"/>
    </source>
</evidence>
<evidence type="ECO:0000313" key="11">
    <source>
        <dbReference type="EMBL" id="MFD1194015.1"/>
    </source>
</evidence>
<accession>A0ABW3TE58</accession>
<keyword evidence="8 10" id="KW-0472">Membrane</keyword>
<feature type="transmembrane region" description="Helical" evidence="10">
    <location>
        <begin position="364"/>
        <end position="381"/>
    </location>
</feature>
<keyword evidence="5 10" id="KW-0812">Transmembrane</keyword>
<keyword evidence="12" id="KW-1185">Reference proteome</keyword>
<dbReference type="InterPro" id="IPR002528">
    <property type="entry name" value="MATE_fam"/>
</dbReference>
<dbReference type="PIRSF" id="PIRSF006603">
    <property type="entry name" value="DinF"/>
    <property type="match status" value="1"/>
</dbReference>
<feature type="transmembrane region" description="Helical" evidence="10">
    <location>
        <begin position="322"/>
        <end position="344"/>
    </location>
</feature>
<gene>
    <name evidence="11" type="ORF">ACFQ3C_04975</name>
</gene>
<dbReference type="PANTHER" id="PTHR43298:SF2">
    <property type="entry name" value="FMN_FAD EXPORTER YEEO-RELATED"/>
    <property type="match status" value="1"/>
</dbReference>
<dbReference type="Proteomes" id="UP001597151">
    <property type="component" value="Unassembled WGS sequence"/>
</dbReference>
<organism evidence="11 12">
    <name type="scientific">Seohaeicola saemankumensis</name>
    <dbReference type="NCBI Taxonomy" id="481181"/>
    <lineage>
        <taxon>Bacteria</taxon>
        <taxon>Pseudomonadati</taxon>
        <taxon>Pseudomonadota</taxon>
        <taxon>Alphaproteobacteria</taxon>
        <taxon>Rhodobacterales</taxon>
        <taxon>Roseobacteraceae</taxon>
        <taxon>Seohaeicola</taxon>
    </lineage>
</organism>
<name>A0ABW3TE58_9RHOB</name>
<comment type="subcellular location">
    <subcellularLocation>
        <location evidence="1">Cell inner membrane</location>
        <topology evidence="1">Multi-pass membrane protein</topology>
    </subcellularLocation>
</comment>
<feature type="transmembrane region" description="Helical" evidence="10">
    <location>
        <begin position="280"/>
        <end position="301"/>
    </location>
</feature>
<dbReference type="RefSeq" id="WP_380789370.1">
    <property type="nucleotide sequence ID" value="NZ_JBHTKR010000002.1"/>
</dbReference>
<keyword evidence="3" id="KW-0050">Antiport</keyword>
<keyword evidence="6 10" id="KW-1133">Transmembrane helix</keyword>
<sequence length="466" mass="49836">MTDARPETLTPQPLTPTGHMRAIAVLGLPLILSHVAQFSISLTDALMLGWYDVTALAAQVLAGMVFFVLFLFGSGFAWAVMPMVAEAESAGQSPQVRRVTRMAMWLSILFGALSMPLMIWSEPVLLALGQTEEIAREASRYLIVAGWGIFPALLVMVLKSYLAALERTQVVLWVTIGAVVVNVIVNYALIFGNWGAPELGIVGAAWASVSVHFVSLLLLAIYAAVVTREHALFIRFWRPDWEAFGQVFRLGWPIGITTLAEVGLFAAASIMMGWLGTLPLAAHGIALQIASLVFMIHLGLGNVATVRAGRALGVQDWGGLRLGARVVVMLSLGLAALTAVLFVVMPEVLMGLFLSPDEPDRATVIAIGIVLLAAAALFQLADAAQVMALSLLRGVQDTRVPMIIATLSYWAVGMPVAYVMGFVFGWGGVGVWLGLAVGLAGAGLFMMLRFWAVILPRLTAQTRAAS</sequence>
<protein>
    <recommendedName>
        <fullName evidence="9">Multidrug-efflux transporter</fullName>
    </recommendedName>
</protein>
<evidence type="ECO:0000256" key="7">
    <source>
        <dbReference type="ARBA" id="ARBA00023065"/>
    </source>
</evidence>
<feature type="transmembrane region" description="Helical" evidence="10">
    <location>
        <begin position="432"/>
        <end position="454"/>
    </location>
</feature>
<keyword evidence="7" id="KW-0406">Ion transport</keyword>
<evidence type="ECO:0000256" key="5">
    <source>
        <dbReference type="ARBA" id="ARBA00022692"/>
    </source>
</evidence>
<evidence type="ECO:0000256" key="4">
    <source>
        <dbReference type="ARBA" id="ARBA00022475"/>
    </source>
</evidence>
<dbReference type="NCBIfam" id="TIGR00797">
    <property type="entry name" value="matE"/>
    <property type="match status" value="1"/>
</dbReference>
<evidence type="ECO:0000256" key="1">
    <source>
        <dbReference type="ARBA" id="ARBA00004429"/>
    </source>
</evidence>
<dbReference type="EMBL" id="JBHTKR010000002">
    <property type="protein sequence ID" value="MFD1194015.1"/>
    <property type="molecule type" value="Genomic_DNA"/>
</dbReference>
<reference evidence="12" key="1">
    <citation type="journal article" date="2019" name="Int. J. Syst. Evol. Microbiol.">
        <title>The Global Catalogue of Microorganisms (GCM) 10K type strain sequencing project: providing services to taxonomists for standard genome sequencing and annotation.</title>
        <authorList>
            <consortium name="The Broad Institute Genomics Platform"/>
            <consortium name="The Broad Institute Genome Sequencing Center for Infectious Disease"/>
            <person name="Wu L."/>
            <person name="Ma J."/>
        </authorList>
    </citation>
    <scope>NUCLEOTIDE SEQUENCE [LARGE SCALE GENOMIC DNA]</scope>
    <source>
        <strain evidence="12">CCUG 55328</strain>
    </source>
</reference>
<evidence type="ECO:0000256" key="8">
    <source>
        <dbReference type="ARBA" id="ARBA00023136"/>
    </source>
</evidence>
<evidence type="ECO:0000256" key="6">
    <source>
        <dbReference type="ARBA" id="ARBA00022989"/>
    </source>
</evidence>
<comment type="caution">
    <text evidence="11">The sequence shown here is derived from an EMBL/GenBank/DDBJ whole genome shotgun (WGS) entry which is preliminary data.</text>
</comment>
<feature type="transmembrane region" description="Helical" evidence="10">
    <location>
        <begin position="60"/>
        <end position="81"/>
    </location>
</feature>
<evidence type="ECO:0000256" key="2">
    <source>
        <dbReference type="ARBA" id="ARBA00022448"/>
    </source>
</evidence>
<evidence type="ECO:0000256" key="3">
    <source>
        <dbReference type="ARBA" id="ARBA00022449"/>
    </source>
</evidence>
<keyword evidence="4" id="KW-1003">Cell membrane</keyword>
<feature type="transmembrane region" description="Helical" evidence="10">
    <location>
        <begin position="204"/>
        <end position="226"/>
    </location>
</feature>
<feature type="transmembrane region" description="Helical" evidence="10">
    <location>
        <begin position="170"/>
        <end position="192"/>
    </location>
</feature>
<feature type="transmembrane region" description="Helical" evidence="10">
    <location>
        <begin position="402"/>
        <end position="426"/>
    </location>
</feature>
<evidence type="ECO:0000256" key="9">
    <source>
        <dbReference type="ARBA" id="ARBA00031636"/>
    </source>
</evidence>
<feature type="transmembrane region" description="Helical" evidence="10">
    <location>
        <begin position="21"/>
        <end position="40"/>
    </location>
</feature>